<comment type="cofactor">
    <cofactor evidence="1">
        <name>thiamine diphosphate</name>
        <dbReference type="ChEBI" id="CHEBI:58937"/>
    </cofactor>
</comment>
<evidence type="ECO:0000256" key="2">
    <source>
        <dbReference type="ARBA" id="ARBA00023002"/>
    </source>
</evidence>
<protein>
    <submittedName>
        <fullName evidence="5">Acetoin dehydrogenase</fullName>
    </submittedName>
</protein>
<gene>
    <name evidence="5" type="ORF">A3E36_00525</name>
</gene>
<dbReference type="InterPro" id="IPR001017">
    <property type="entry name" value="DH_E1"/>
</dbReference>
<dbReference type="SUPFAM" id="SSF52518">
    <property type="entry name" value="Thiamin diphosphate-binding fold (THDP-binding)"/>
    <property type="match status" value="1"/>
</dbReference>
<dbReference type="GO" id="GO:0006086">
    <property type="term" value="P:pyruvate decarboxylation to acetyl-CoA"/>
    <property type="evidence" value="ECO:0007669"/>
    <property type="project" value="TreeGrafter"/>
</dbReference>
<dbReference type="Gene3D" id="3.40.50.970">
    <property type="match status" value="1"/>
</dbReference>
<dbReference type="GO" id="GO:0004739">
    <property type="term" value="F:pyruvate dehydrogenase (acetyl-transferring) activity"/>
    <property type="evidence" value="ECO:0007669"/>
    <property type="project" value="TreeGrafter"/>
</dbReference>
<dbReference type="PANTHER" id="PTHR11516:SF60">
    <property type="entry name" value="PYRUVATE DEHYDROGENASE E1 COMPONENT SUBUNIT ALPHA"/>
    <property type="match status" value="1"/>
</dbReference>
<keyword evidence="3" id="KW-0786">Thiamine pyrophosphate</keyword>
<evidence type="ECO:0000256" key="3">
    <source>
        <dbReference type="ARBA" id="ARBA00023052"/>
    </source>
</evidence>
<accession>A0A1G1XA72</accession>
<comment type="caution">
    <text evidence="5">The sequence shown here is derived from an EMBL/GenBank/DDBJ whole genome shotgun (WGS) entry which is preliminary data.</text>
</comment>
<dbReference type="PANTHER" id="PTHR11516">
    <property type="entry name" value="PYRUVATE DEHYDROGENASE E1 COMPONENT, ALPHA SUBUNIT BACTERIAL AND ORGANELLAR"/>
    <property type="match status" value="1"/>
</dbReference>
<evidence type="ECO:0000259" key="4">
    <source>
        <dbReference type="Pfam" id="PF00676"/>
    </source>
</evidence>
<dbReference type="EMBL" id="MHHS01000026">
    <property type="protein sequence ID" value="OGY36923.1"/>
    <property type="molecule type" value="Genomic_DNA"/>
</dbReference>
<keyword evidence="2" id="KW-0560">Oxidoreductase</keyword>
<feature type="domain" description="Dehydrogenase E1 component" evidence="4">
    <location>
        <begin position="14"/>
        <end position="306"/>
    </location>
</feature>
<name>A0A1G1XA72_9BACT</name>
<dbReference type="CDD" id="cd02000">
    <property type="entry name" value="TPP_E1_PDC_ADC_BCADC"/>
    <property type="match status" value="1"/>
</dbReference>
<proteinExistence type="predicted"/>
<evidence type="ECO:0000313" key="5">
    <source>
        <dbReference type="EMBL" id="OGY36923.1"/>
    </source>
</evidence>
<dbReference type="Proteomes" id="UP000177941">
    <property type="component" value="Unassembled WGS sequence"/>
</dbReference>
<sequence length="318" mass="35706">MEGGHSEKMYEMLLRIRMVEERIGELYAEQQMRCPVHLSIGQEAVAAGVCEALGKKDTVMSGHRAHAHYLAKGGNLKKMVAEIYGRETGCCMGRGGSMHLVDLRANFIGSTPIVGGTIPIAMGLVWAAKMKKEKQVSVIFLGEGTTEEGVFHESLNFAALHNLRVLFVCENNLYSVYTPLNERQSNRPRTGIAKANGLYADVGDGNKALEVYEKTQKALQHIRSDRGPAFLEFSTYRWREHCGPNYDNALGYRTEEEFELWKKTDPLVQLEKAGKFTEEYTVSVRSRLDKEIAEAFAFAKKSPYPKKSEINPRLSYAE</sequence>
<dbReference type="Pfam" id="PF00676">
    <property type="entry name" value="E1_dh"/>
    <property type="match status" value="1"/>
</dbReference>
<organism evidence="5 6">
    <name type="scientific">Candidatus Andersenbacteria bacterium RIFCSPHIGHO2_12_FULL_45_11b</name>
    <dbReference type="NCBI Taxonomy" id="1797282"/>
    <lineage>
        <taxon>Bacteria</taxon>
        <taxon>Candidatus Anderseniibacteriota</taxon>
    </lineage>
</organism>
<evidence type="ECO:0000256" key="1">
    <source>
        <dbReference type="ARBA" id="ARBA00001964"/>
    </source>
</evidence>
<dbReference type="AlphaFoldDB" id="A0A1G1XA72"/>
<reference evidence="5 6" key="1">
    <citation type="journal article" date="2016" name="Nat. Commun.">
        <title>Thousands of microbial genomes shed light on interconnected biogeochemical processes in an aquifer system.</title>
        <authorList>
            <person name="Anantharaman K."/>
            <person name="Brown C.T."/>
            <person name="Hug L.A."/>
            <person name="Sharon I."/>
            <person name="Castelle C.J."/>
            <person name="Probst A.J."/>
            <person name="Thomas B.C."/>
            <person name="Singh A."/>
            <person name="Wilkins M.J."/>
            <person name="Karaoz U."/>
            <person name="Brodie E.L."/>
            <person name="Williams K.H."/>
            <person name="Hubbard S.S."/>
            <person name="Banfield J.F."/>
        </authorList>
    </citation>
    <scope>NUCLEOTIDE SEQUENCE [LARGE SCALE GENOMIC DNA]</scope>
</reference>
<dbReference type="InterPro" id="IPR050642">
    <property type="entry name" value="PDH_E1_Alpha_Subunit"/>
</dbReference>
<evidence type="ECO:0000313" key="6">
    <source>
        <dbReference type="Proteomes" id="UP000177941"/>
    </source>
</evidence>
<dbReference type="InterPro" id="IPR029061">
    <property type="entry name" value="THDP-binding"/>
</dbReference>